<dbReference type="PANTHER" id="PTHR31883">
    <property type="entry name" value="PROTEIN FRG2-RELATED"/>
    <property type="match status" value="1"/>
</dbReference>
<feature type="region of interest" description="Disordered" evidence="1">
    <location>
        <begin position="133"/>
        <end position="170"/>
    </location>
</feature>
<feature type="compositionally biased region" description="Basic and acidic residues" evidence="1">
    <location>
        <begin position="11"/>
        <end position="40"/>
    </location>
</feature>
<evidence type="ECO:0000313" key="2">
    <source>
        <dbReference type="EMBL" id="EGW08610.1"/>
    </source>
</evidence>
<protein>
    <submittedName>
        <fullName evidence="2">Protein FRG2-like-2</fullName>
    </submittedName>
</protein>
<evidence type="ECO:0000313" key="3">
    <source>
        <dbReference type="Proteomes" id="UP000001075"/>
    </source>
</evidence>
<dbReference type="Proteomes" id="UP000001075">
    <property type="component" value="Unassembled WGS sequence"/>
</dbReference>
<reference evidence="3" key="1">
    <citation type="journal article" date="2011" name="Nat. Biotechnol.">
        <title>The genomic sequence of the Chinese hamster ovary (CHO)-K1 cell line.</title>
        <authorList>
            <person name="Xu X."/>
            <person name="Nagarajan H."/>
            <person name="Lewis N.E."/>
            <person name="Pan S."/>
            <person name="Cai Z."/>
            <person name="Liu X."/>
            <person name="Chen W."/>
            <person name="Xie M."/>
            <person name="Wang W."/>
            <person name="Hammond S."/>
            <person name="Andersen M.R."/>
            <person name="Neff N."/>
            <person name="Passarelli B."/>
            <person name="Koh W."/>
            <person name="Fan H.C."/>
            <person name="Wang J."/>
            <person name="Gui Y."/>
            <person name="Lee K.H."/>
            <person name="Betenbaugh M.J."/>
            <person name="Quake S.R."/>
            <person name="Famili I."/>
            <person name="Palsson B.O."/>
            <person name="Wang J."/>
        </authorList>
    </citation>
    <scope>NUCLEOTIDE SEQUENCE [LARGE SCALE GENOMIC DNA]</scope>
    <source>
        <strain evidence="3">CHO K1 cell line</strain>
    </source>
</reference>
<feature type="compositionally biased region" description="Basic and acidic residues" evidence="1">
    <location>
        <begin position="154"/>
        <end position="170"/>
    </location>
</feature>
<evidence type="ECO:0000256" key="1">
    <source>
        <dbReference type="SAM" id="MobiDB-lite"/>
    </source>
</evidence>
<dbReference type="PANTHER" id="PTHR31883:SF1">
    <property type="entry name" value="PROTEIN FRG2-LIKE-2"/>
    <property type="match status" value="1"/>
</dbReference>
<feature type="region of interest" description="Disordered" evidence="1">
    <location>
        <begin position="1"/>
        <end position="59"/>
    </location>
</feature>
<dbReference type="PaxDb" id="10029-XP_003504816.2"/>
<organism evidence="2 3">
    <name type="scientific">Cricetulus griseus</name>
    <name type="common">Chinese hamster</name>
    <name type="synonym">Cricetulus barabensis griseus</name>
    <dbReference type="NCBI Taxonomy" id="10029"/>
    <lineage>
        <taxon>Eukaryota</taxon>
        <taxon>Metazoa</taxon>
        <taxon>Chordata</taxon>
        <taxon>Craniata</taxon>
        <taxon>Vertebrata</taxon>
        <taxon>Euteleostomi</taxon>
        <taxon>Mammalia</taxon>
        <taxon>Eutheria</taxon>
        <taxon>Euarchontoglires</taxon>
        <taxon>Glires</taxon>
        <taxon>Rodentia</taxon>
        <taxon>Myomorpha</taxon>
        <taxon>Muroidea</taxon>
        <taxon>Cricetidae</taxon>
        <taxon>Cricetinae</taxon>
        <taxon>Cricetulus</taxon>
    </lineage>
</organism>
<dbReference type="EMBL" id="JH000506">
    <property type="protein sequence ID" value="EGW08610.1"/>
    <property type="molecule type" value="Genomic_DNA"/>
</dbReference>
<dbReference type="eggNOG" id="ENOG502SNAQ">
    <property type="taxonomic scope" value="Eukaryota"/>
</dbReference>
<dbReference type="AlphaFoldDB" id="G3HM90"/>
<name>G3HM90_CRIGR</name>
<accession>G3HM90</accession>
<dbReference type="InParanoid" id="G3HM90"/>
<proteinExistence type="predicted"/>
<feature type="compositionally biased region" description="Basic residues" evidence="1">
    <location>
        <begin position="1"/>
        <end position="10"/>
    </location>
</feature>
<dbReference type="Pfam" id="PF15315">
    <property type="entry name" value="FRG2"/>
    <property type="match status" value="1"/>
</dbReference>
<dbReference type="InterPro" id="IPR026245">
    <property type="entry name" value="FRG2"/>
</dbReference>
<gene>
    <name evidence="2" type="ORF">I79_011841</name>
</gene>
<sequence length="170" mass="18595">MENPRKRKHSSKDSGKVGRGNEEASPSEKRQKTTAKEAKPKASGHPELACPEVQHTGPPPLRKSLVLFLRDTSEAVYRDIVQLQAQQQHFPLPQEKLSQLTEVSGSLTAMIQTFYSMATQAAYAFPAQGWLVPPQVSHPERPAGSESQSSSVDAGEKITHLDSPSDKSSH</sequence>